<organism evidence="3">
    <name type="scientific">hydrothermal vent metagenome</name>
    <dbReference type="NCBI Taxonomy" id="652676"/>
    <lineage>
        <taxon>unclassified sequences</taxon>
        <taxon>metagenomes</taxon>
        <taxon>ecological metagenomes</taxon>
    </lineage>
</organism>
<reference evidence="3" key="1">
    <citation type="submission" date="2018-06" db="EMBL/GenBank/DDBJ databases">
        <authorList>
            <person name="Zhirakovskaya E."/>
        </authorList>
    </citation>
    <scope>NUCLEOTIDE SEQUENCE</scope>
</reference>
<dbReference type="PROSITE" id="PS51257">
    <property type="entry name" value="PROKAR_LIPOPROTEIN"/>
    <property type="match status" value="1"/>
</dbReference>
<dbReference type="CDD" id="cd07381">
    <property type="entry name" value="MPP_CapA"/>
    <property type="match status" value="1"/>
</dbReference>
<dbReference type="InterPro" id="IPR052169">
    <property type="entry name" value="CW_Biosynth-Accessory"/>
</dbReference>
<evidence type="ECO:0000259" key="2">
    <source>
        <dbReference type="SMART" id="SM00854"/>
    </source>
</evidence>
<comment type="similarity">
    <text evidence="1">Belongs to the CapA family.</text>
</comment>
<gene>
    <name evidence="3" type="ORF">MNBD_GAMMA08-1951</name>
</gene>
<dbReference type="AlphaFoldDB" id="A0A3B0XGQ5"/>
<dbReference type="SMART" id="SM00854">
    <property type="entry name" value="PGA_cap"/>
    <property type="match status" value="1"/>
</dbReference>
<accession>A0A3B0XGQ5</accession>
<dbReference type="InterPro" id="IPR029052">
    <property type="entry name" value="Metallo-depent_PP-like"/>
</dbReference>
<dbReference type="SUPFAM" id="SSF56300">
    <property type="entry name" value="Metallo-dependent phosphatases"/>
    <property type="match status" value="1"/>
</dbReference>
<evidence type="ECO:0000256" key="1">
    <source>
        <dbReference type="ARBA" id="ARBA00005662"/>
    </source>
</evidence>
<evidence type="ECO:0000313" key="3">
    <source>
        <dbReference type="EMBL" id="VAW66841.1"/>
    </source>
</evidence>
<dbReference type="Pfam" id="PF09587">
    <property type="entry name" value="PGA_cap"/>
    <property type="match status" value="1"/>
</dbReference>
<dbReference type="PANTHER" id="PTHR33393:SF13">
    <property type="entry name" value="PGA BIOSYNTHESIS PROTEIN CAPA"/>
    <property type="match status" value="1"/>
</dbReference>
<dbReference type="InterPro" id="IPR019079">
    <property type="entry name" value="Capsule_synth_CapA"/>
</dbReference>
<dbReference type="Gene3D" id="3.60.21.10">
    <property type="match status" value="1"/>
</dbReference>
<protein>
    <recommendedName>
        <fullName evidence="2">Capsule synthesis protein CapA domain-containing protein</fullName>
    </recommendedName>
</protein>
<dbReference type="PANTHER" id="PTHR33393">
    <property type="entry name" value="POLYGLUTAMINE SYNTHESIS ACCESSORY PROTEIN RV0574C-RELATED"/>
    <property type="match status" value="1"/>
</dbReference>
<proteinExistence type="inferred from homology"/>
<name>A0A3B0XGQ5_9ZZZZ</name>
<feature type="domain" description="Capsule synthesis protein CapA" evidence="2">
    <location>
        <begin position="40"/>
        <end position="281"/>
    </location>
</feature>
<sequence length="369" mass="40369">MAIDKTLLLYSIPILLAIASCSDDSQKSQYTQSLPENSITIVAVGDIMLGGTAQEVLMKEGYDYPFKHVAPLLDNAEVVLGNLEGPLTSICNSEMALDKEYVFRSPAEKVVPALKKAGFNLLSLANNHILDYGVSGMNDTIESLSAHHIDSVGAGGDIHQARAGTIIKTANGNLGFLSYSLTFPEYFWATENTPGTAFGHEQQIKDDIKRLKKQADSVIVSFHWGREKTTELRPYQPKLGRAAIDAGAALVIGHHPHVLQAIEKYNGGLIIYSLGNFVFGSYSPDAKISVVARITLYNNIFHSAEFIPINVLNSEVIFQPRILENAAAADTIKQINRLSAASNTRLDQQNFRGYLHATENKIQSVPRNN</sequence>
<dbReference type="EMBL" id="UOFH01000361">
    <property type="protein sequence ID" value="VAW66841.1"/>
    <property type="molecule type" value="Genomic_DNA"/>
</dbReference>